<dbReference type="RefSeq" id="WP_070237242.1">
    <property type="nucleotide sequence ID" value="NZ_CP017478.1"/>
</dbReference>
<dbReference type="GO" id="GO:0043565">
    <property type="term" value="F:sequence-specific DNA binding"/>
    <property type="evidence" value="ECO:0007669"/>
    <property type="project" value="InterPro"/>
</dbReference>
<dbReference type="Proteomes" id="UP000176050">
    <property type="component" value="Chromosome"/>
</dbReference>
<name>A0A1D8P934_9FLAO</name>
<organism evidence="5 6">
    <name type="scientific">Urechidicola croceus</name>
    <dbReference type="NCBI Taxonomy" id="1850246"/>
    <lineage>
        <taxon>Bacteria</taxon>
        <taxon>Pseudomonadati</taxon>
        <taxon>Bacteroidota</taxon>
        <taxon>Flavobacteriia</taxon>
        <taxon>Flavobacteriales</taxon>
        <taxon>Flavobacteriaceae</taxon>
        <taxon>Urechidicola</taxon>
    </lineage>
</organism>
<dbReference type="PANTHER" id="PTHR46796">
    <property type="entry name" value="HTH-TYPE TRANSCRIPTIONAL ACTIVATOR RHAS-RELATED"/>
    <property type="match status" value="1"/>
</dbReference>
<keyword evidence="2" id="KW-0238">DNA-binding</keyword>
<dbReference type="KEGG" id="lul:LPB138_10475"/>
<sequence>MEEIYFRKGSSTKISGIIKSFWQIDNKESISIVREKIIPDGYPELIFHYGDYYKTNINGVWQTQGLYLIAGQIKNHFFLENTGESKIFGIKFQPWGLSELFKIEMSGLTDKVIEIPDKVLDTLKPVKEISVGSLSFDEKVTKIENWFIEFFSDLDLKSFKGQKAVELIIENKGKAELKNIQSEVGISERSLERYFKSKIGLSPKYYSRIIRFSHIFKLVQSNETDWSDIIFITGYYDQSHFIKNFKEFTGEDPSIYSFFEKNLANFFLKK</sequence>
<reference evidence="5 6" key="1">
    <citation type="submission" date="2016-10" db="EMBL/GenBank/DDBJ databases">
        <title>Lutibacter sp. LPB0138, isolated from marine gastropod.</title>
        <authorList>
            <person name="Kim E."/>
            <person name="Yi H."/>
        </authorList>
    </citation>
    <scope>NUCLEOTIDE SEQUENCE [LARGE SCALE GENOMIC DNA]</scope>
    <source>
        <strain evidence="5 6">LPB0138</strain>
    </source>
</reference>
<dbReference type="OrthoDB" id="323290at2"/>
<dbReference type="InterPro" id="IPR009057">
    <property type="entry name" value="Homeodomain-like_sf"/>
</dbReference>
<protein>
    <recommendedName>
        <fullName evidence="4">HTH araC/xylS-type domain-containing protein</fullName>
    </recommendedName>
</protein>
<dbReference type="Pfam" id="PF20240">
    <property type="entry name" value="DUF6597"/>
    <property type="match status" value="1"/>
</dbReference>
<dbReference type="PROSITE" id="PS01124">
    <property type="entry name" value="HTH_ARAC_FAMILY_2"/>
    <property type="match status" value="1"/>
</dbReference>
<keyword evidence="3" id="KW-0804">Transcription</keyword>
<dbReference type="EMBL" id="CP017478">
    <property type="protein sequence ID" value="AOW21078.1"/>
    <property type="molecule type" value="Genomic_DNA"/>
</dbReference>
<dbReference type="SMART" id="SM00342">
    <property type="entry name" value="HTH_ARAC"/>
    <property type="match status" value="1"/>
</dbReference>
<dbReference type="AlphaFoldDB" id="A0A1D8P934"/>
<gene>
    <name evidence="5" type="ORF">LPB138_10475</name>
</gene>
<dbReference type="PANTHER" id="PTHR46796:SF13">
    <property type="entry name" value="HTH-TYPE TRANSCRIPTIONAL ACTIVATOR RHAS"/>
    <property type="match status" value="1"/>
</dbReference>
<keyword evidence="1" id="KW-0805">Transcription regulation</keyword>
<dbReference type="Pfam" id="PF12833">
    <property type="entry name" value="HTH_18"/>
    <property type="match status" value="1"/>
</dbReference>
<dbReference type="InterPro" id="IPR046532">
    <property type="entry name" value="DUF6597"/>
</dbReference>
<dbReference type="Gene3D" id="1.10.10.60">
    <property type="entry name" value="Homeodomain-like"/>
    <property type="match status" value="1"/>
</dbReference>
<proteinExistence type="predicted"/>
<evidence type="ECO:0000313" key="6">
    <source>
        <dbReference type="Proteomes" id="UP000176050"/>
    </source>
</evidence>
<accession>A0A1D8P934</accession>
<feature type="domain" description="HTH araC/xylS-type" evidence="4">
    <location>
        <begin position="162"/>
        <end position="259"/>
    </location>
</feature>
<dbReference type="InterPro" id="IPR050204">
    <property type="entry name" value="AraC_XylS_family_regulators"/>
</dbReference>
<evidence type="ECO:0000256" key="1">
    <source>
        <dbReference type="ARBA" id="ARBA00023015"/>
    </source>
</evidence>
<evidence type="ECO:0000259" key="4">
    <source>
        <dbReference type="PROSITE" id="PS01124"/>
    </source>
</evidence>
<dbReference type="GO" id="GO:0003700">
    <property type="term" value="F:DNA-binding transcription factor activity"/>
    <property type="evidence" value="ECO:0007669"/>
    <property type="project" value="InterPro"/>
</dbReference>
<evidence type="ECO:0000256" key="3">
    <source>
        <dbReference type="ARBA" id="ARBA00023163"/>
    </source>
</evidence>
<dbReference type="InterPro" id="IPR018060">
    <property type="entry name" value="HTH_AraC"/>
</dbReference>
<keyword evidence="6" id="KW-1185">Reference proteome</keyword>
<evidence type="ECO:0000313" key="5">
    <source>
        <dbReference type="EMBL" id="AOW21078.1"/>
    </source>
</evidence>
<evidence type="ECO:0000256" key="2">
    <source>
        <dbReference type="ARBA" id="ARBA00023125"/>
    </source>
</evidence>
<dbReference type="STRING" id="1850246.LPB138_10475"/>
<dbReference type="SUPFAM" id="SSF46689">
    <property type="entry name" value="Homeodomain-like"/>
    <property type="match status" value="1"/>
</dbReference>